<comment type="subcellular location">
    <subcellularLocation>
        <location evidence="1">Membrane</location>
        <topology evidence="1">Multi-pass membrane protein</topology>
    </subcellularLocation>
</comment>
<keyword evidence="5" id="KW-1185">Reference proteome</keyword>
<feature type="transmembrane region" description="Helical" evidence="1">
    <location>
        <begin position="5"/>
        <end position="21"/>
    </location>
</feature>
<dbReference type="GO" id="GO:0005881">
    <property type="term" value="C:cytoplasmic microtubule"/>
    <property type="evidence" value="ECO:0007669"/>
    <property type="project" value="TreeGrafter"/>
</dbReference>
<dbReference type="AlphaFoldDB" id="A0A813QFB0"/>
<evidence type="ECO:0000313" key="3">
    <source>
        <dbReference type="EMBL" id="CAF0765919.1"/>
    </source>
</evidence>
<comment type="caution">
    <text evidence="3">The sequence shown here is derived from an EMBL/GenBank/DDBJ whole genome shotgun (WGS) entry which is preliminary data.</text>
</comment>
<dbReference type="EMBL" id="CAJNOR010000774">
    <property type="protein sequence ID" value="CAF1004162.1"/>
    <property type="molecule type" value="Genomic_DNA"/>
</dbReference>
<dbReference type="PANTHER" id="PTHR12300:SF117">
    <property type="entry name" value="LP05237P-RELATED"/>
    <property type="match status" value="1"/>
</dbReference>
<feature type="transmembrane region" description="Helical" evidence="1">
    <location>
        <begin position="41"/>
        <end position="59"/>
    </location>
</feature>
<evidence type="ECO:0000256" key="1">
    <source>
        <dbReference type="RuleBase" id="RU362006"/>
    </source>
</evidence>
<protein>
    <recommendedName>
        <fullName evidence="1">Receptor expression-enhancing protein</fullName>
    </recommendedName>
</protein>
<dbReference type="Proteomes" id="UP000663852">
    <property type="component" value="Unassembled WGS sequence"/>
</dbReference>
<dbReference type="Pfam" id="PF03134">
    <property type="entry name" value="TB2_DP1_HVA22"/>
    <property type="match status" value="1"/>
</dbReference>
<dbReference type="GO" id="GO:0008017">
    <property type="term" value="F:microtubule binding"/>
    <property type="evidence" value="ECO:0007669"/>
    <property type="project" value="TreeGrafter"/>
</dbReference>
<reference evidence="3" key="1">
    <citation type="submission" date="2021-02" db="EMBL/GenBank/DDBJ databases">
        <authorList>
            <person name="Nowell W R."/>
        </authorList>
    </citation>
    <scope>NUCLEOTIDE SEQUENCE</scope>
</reference>
<dbReference type="GO" id="GO:0005789">
    <property type="term" value="C:endoplasmic reticulum membrane"/>
    <property type="evidence" value="ECO:0007669"/>
    <property type="project" value="TreeGrafter"/>
</dbReference>
<dbReference type="PANTHER" id="PTHR12300">
    <property type="entry name" value="HVA22-LIKE PROTEINS"/>
    <property type="match status" value="1"/>
</dbReference>
<dbReference type="Proteomes" id="UP000663828">
    <property type="component" value="Unassembled WGS sequence"/>
</dbReference>
<name>A0A813QFB0_ADIRI</name>
<proteinExistence type="inferred from homology"/>
<organism evidence="3 6">
    <name type="scientific">Adineta ricciae</name>
    <name type="common">Rotifer</name>
    <dbReference type="NCBI Taxonomy" id="249248"/>
    <lineage>
        <taxon>Eukaryota</taxon>
        <taxon>Metazoa</taxon>
        <taxon>Spiralia</taxon>
        <taxon>Gnathifera</taxon>
        <taxon>Rotifera</taxon>
        <taxon>Eurotatoria</taxon>
        <taxon>Bdelloidea</taxon>
        <taxon>Adinetida</taxon>
        <taxon>Adinetidae</taxon>
        <taxon>Adineta</taxon>
    </lineage>
</organism>
<keyword evidence="1" id="KW-0812">Transmembrane</keyword>
<keyword evidence="1" id="KW-0472">Membrane</keyword>
<sequence length="299" mass="33682">MVSSLLARCIIVTIGTLYPGYRSYKSLINSDLREVVNCLRYWIVFSIFLACETVTDILLSWFPFYYWIKIFIVLWMISPAGSTVLYKRFVQPVLKEREQDIDQLLEQTKQKGYSTLLDLTNKGFRYASNVVLNTAVYGQAYLGEHLKRSLSTSDIGNEPGKGLSNVPDTLYEEDEEVDPTFTKRLKEDRKYLSKGSNIAARRTRSQQGEKPDPVVEDPLGEMEMAKVMARKMPVRGGNKVTCTAVSSSYVSKPVAKSTKRKITKKSTSQSAAPVKPTNTSSNDTDDDVDNPNGQIQNRT</sequence>
<accession>A0A813QFB0</accession>
<comment type="similarity">
    <text evidence="1">Belongs to the DP1 family.</text>
</comment>
<gene>
    <name evidence="3" type="ORF">EDS130_LOCUS3046</name>
    <name evidence="4" type="ORF">XAT740_LOCUS13369</name>
</gene>
<dbReference type="GO" id="GO:0071782">
    <property type="term" value="C:endoplasmic reticulum tubular network"/>
    <property type="evidence" value="ECO:0007669"/>
    <property type="project" value="TreeGrafter"/>
</dbReference>
<evidence type="ECO:0000313" key="4">
    <source>
        <dbReference type="EMBL" id="CAF1004162.1"/>
    </source>
</evidence>
<feature type="transmembrane region" description="Helical" evidence="1">
    <location>
        <begin position="66"/>
        <end position="86"/>
    </location>
</feature>
<evidence type="ECO:0000256" key="2">
    <source>
        <dbReference type="SAM" id="MobiDB-lite"/>
    </source>
</evidence>
<evidence type="ECO:0000313" key="5">
    <source>
        <dbReference type="Proteomes" id="UP000663828"/>
    </source>
</evidence>
<feature type="region of interest" description="Disordered" evidence="2">
    <location>
        <begin position="153"/>
        <end position="176"/>
    </location>
</feature>
<evidence type="ECO:0000313" key="6">
    <source>
        <dbReference type="Proteomes" id="UP000663852"/>
    </source>
</evidence>
<dbReference type="InterPro" id="IPR004345">
    <property type="entry name" value="TB2_DP1_HVA22"/>
</dbReference>
<feature type="region of interest" description="Disordered" evidence="2">
    <location>
        <begin position="192"/>
        <end position="219"/>
    </location>
</feature>
<dbReference type="GO" id="GO:0071786">
    <property type="term" value="P:endoplasmic reticulum tubular network organization"/>
    <property type="evidence" value="ECO:0007669"/>
    <property type="project" value="TreeGrafter"/>
</dbReference>
<keyword evidence="1" id="KW-1133">Transmembrane helix</keyword>
<dbReference type="OrthoDB" id="10009287at2759"/>
<dbReference type="EMBL" id="CAJNOJ010000007">
    <property type="protein sequence ID" value="CAF0765919.1"/>
    <property type="molecule type" value="Genomic_DNA"/>
</dbReference>
<feature type="region of interest" description="Disordered" evidence="2">
    <location>
        <begin position="247"/>
        <end position="299"/>
    </location>
</feature>